<organism evidence="3 4">
    <name type="scientific">Hyalangium minutum</name>
    <dbReference type="NCBI Taxonomy" id="394096"/>
    <lineage>
        <taxon>Bacteria</taxon>
        <taxon>Pseudomonadati</taxon>
        <taxon>Myxococcota</taxon>
        <taxon>Myxococcia</taxon>
        <taxon>Myxococcales</taxon>
        <taxon>Cystobacterineae</taxon>
        <taxon>Archangiaceae</taxon>
        <taxon>Hyalangium</taxon>
    </lineage>
</organism>
<dbReference type="Gene3D" id="3.50.50.60">
    <property type="entry name" value="FAD/NAD(P)-binding domain"/>
    <property type="match status" value="1"/>
</dbReference>
<keyword evidence="4" id="KW-1185">Reference proteome</keyword>
<evidence type="ECO:0000259" key="2">
    <source>
        <dbReference type="Pfam" id="PF01494"/>
    </source>
</evidence>
<evidence type="ECO:0000313" key="4">
    <source>
        <dbReference type="Proteomes" id="UP000028725"/>
    </source>
</evidence>
<dbReference type="PANTHER" id="PTHR43476">
    <property type="entry name" value="3-(3-HYDROXY-PHENYL)PROPIONATE/3-HYDROXYCINNAMIC ACID HYDROXYLASE"/>
    <property type="match status" value="1"/>
</dbReference>
<dbReference type="GO" id="GO:0071949">
    <property type="term" value="F:FAD binding"/>
    <property type="evidence" value="ECO:0007669"/>
    <property type="project" value="InterPro"/>
</dbReference>
<comment type="caution">
    <text evidence="3">The sequence shown here is derived from an EMBL/GenBank/DDBJ whole genome shotgun (WGS) entry which is preliminary data.</text>
</comment>
<dbReference type="PRINTS" id="PR00420">
    <property type="entry name" value="RNGMNOXGNASE"/>
</dbReference>
<feature type="domain" description="FAD-binding" evidence="2">
    <location>
        <begin position="9"/>
        <end position="346"/>
    </location>
</feature>
<dbReference type="Proteomes" id="UP000028725">
    <property type="component" value="Unassembled WGS sequence"/>
</dbReference>
<dbReference type="NCBIfam" id="NF004829">
    <property type="entry name" value="PRK06183.1-3"/>
    <property type="match status" value="1"/>
</dbReference>
<dbReference type="AlphaFoldDB" id="A0A085WLE9"/>
<name>A0A085WLE9_9BACT</name>
<dbReference type="GO" id="GO:0019622">
    <property type="term" value="P:3-(3-hydroxy)phenylpropionate catabolic process"/>
    <property type="evidence" value="ECO:0007669"/>
    <property type="project" value="TreeGrafter"/>
</dbReference>
<reference evidence="3 4" key="1">
    <citation type="submission" date="2014-04" db="EMBL/GenBank/DDBJ databases">
        <title>Genome assembly of Hyalangium minutum DSM 14724.</title>
        <authorList>
            <person name="Sharma G."/>
            <person name="Subramanian S."/>
        </authorList>
    </citation>
    <scope>NUCLEOTIDE SEQUENCE [LARGE SCALE GENOMIC DNA]</scope>
    <source>
        <strain evidence="3 4">DSM 14724</strain>
    </source>
</reference>
<dbReference type="SUPFAM" id="SSF51905">
    <property type="entry name" value="FAD/NAD(P)-binding domain"/>
    <property type="match status" value="1"/>
</dbReference>
<keyword evidence="1" id="KW-0560">Oxidoreductase</keyword>
<gene>
    <name evidence="3" type="ORF">DB31_7749</name>
</gene>
<dbReference type="Gene3D" id="3.30.70.2450">
    <property type="match status" value="1"/>
</dbReference>
<evidence type="ECO:0000256" key="1">
    <source>
        <dbReference type="ARBA" id="ARBA00023002"/>
    </source>
</evidence>
<dbReference type="Pfam" id="PF01494">
    <property type="entry name" value="FAD_binding_3"/>
    <property type="match status" value="1"/>
</dbReference>
<dbReference type="Gene3D" id="3.40.30.120">
    <property type="match status" value="1"/>
</dbReference>
<dbReference type="STRING" id="394096.DB31_7749"/>
<dbReference type="OrthoDB" id="5482506at2"/>
<sequence length="550" mass="61153">MAEMSAEVVDVIVVGCGPVGAIAANYLGLQGLRTLVIERDLSTFSIPRAFSCDDEAQRNFQAAGLEGELAVDLWPCKDMQYIDGAKRVLGTVPIHELDFGLSHPALSFFNQPQLEGVLRKGLERFPHAELRLGHELVSFTQDADFVTTQIQDRRTGRSREVRARYLLGCDGSHSTVRALMGVKMMGTSYEEPWIAISGTTSVPEPDFTYYVCDPQRPGFVTRCVYNEVRMDFLLQENERTEIMERQEVVEKLLAPFVDPKKVQLQRASVFTFQAKVAERWRDRRVFLLGDAAHVMPPFAGQGLCSGIRDAMNLSWKLALVSRGAAGDALLDTYERERHPHAVDMIKTTIALGKVLLARNRVVAFLRNALLKVLFQIPRTRRFMRNYEFKPKAFLSHGLIAGGQRRKGNVAEGDYFPQPQVALADGKVARLDDVSGRGFTVFTSADAPDTVRKSAEALAREVGGVWLRILPAERASEARAGDVVDSSGKLQAWFVQYQADAAILRPDRYVYGASQGAGIEQLREELRRFIHLPTAARAEEAPSRALLPSSA</sequence>
<protein>
    <submittedName>
        <fullName evidence="3">3-(3-hydroxy-phenyl)propionate hydroxylase</fullName>
    </submittedName>
</protein>
<dbReference type="InterPro" id="IPR050631">
    <property type="entry name" value="PheA/TfdB_FAD_monoxygenase"/>
</dbReference>
<proteinExistence type="predicted"/>
<accession>A0A085WLE9</accession>
<dbReference type="PATRIC" id="fig|394096.3.peg.3789"/>
<dbReference type="GO" id="GO:0008688">
    <property type="term" value="F:3-(3-hydroxyphenyl)propionate hydroxylase activity"/>
    <property type="evidence" value="ECO:0007669"/>
    <property type="project" value="TreeGrafter"/>
</dbReference>
<dbReference type="PANTHER" id="PTHR43476:SF3">
    <property type="entry name" value="FAD-BINDING MONOOXYGENASE"/>
    <property type="match status" value="1"/>
</dbReference>
<dbReference type="InterPro" id="IPR036188">
    <property type="entry name" value="FAD/NAD-bd_sf"/>
</dbReference>
<dbReference type="InterPro" id="IPR002938">
    <property type="entry name" value="FAD-bd"/>
</dbReference>
<evidence type="ECO:0000313" key="3">
    <source>
        <dbReference type="EMBL" id="KFE68512.1"/>
    </source>
</evidence>
<dbReference type="EMBL" id="JMCB01000006">
    <property type="protein sequence ID" value="KFE68512.1"/>
    <property type="molecule type" value="Genomic_DNA"/>
</dbReference>